<organism evidence="1">
    <name type="scientific">marine sediment metagenome</name>
    <dbReference type="NCBI Taxonomy" id="412755"/>
    <lineage>
        <taxon>unclassified sequences</taxon>
        <taxon>metagenomes</taxon>
        <taxon>ecological metagenomes</taxon>
    </lineage>
</organism>
<evidence type="ECO:0000313" key="1">
    <source>
        <dbReference type="EMBL" id="GAF86631.1"/>
    </source>
</evidence>
<name>X0TH67_9ZZZZ</name>
<dbReference type="EMBL" id="BARS01015022">
    <property type="protein sequence ID" value="GAF86631.1"/>
    <property type="molecule type" value="Genomic_DNA"/>
</dbReference>
<dbReference type="AlphaFoldDB" id="X0TH67"/>
<reference evidence="1" key="1">
    <citation type="journal article" date="2014" name="Front. Microbiol.">
        <title>High frequency of phylogenetically diverse reductive dehalogenase-homologous genes in deep subseafloor sedimentary metagenomes.</title>
        <authorList>
            <person name="Kawai M."/>
            <person name="Futagami T."/>
            <person name="Toyoda A."/>
            <person name="Takaki Y."/>
            <person name="Nishi S."/>
            <person name="Hori S."/>
            <person name="Arai W."/>
            <person name="Tsubouchi T."/>
            <person name="Morono Y."/>
            <person name="Uchiyama I."/>
            <person name="Ito T."/>
            <person name="Fujiyama A."/>
            <person name="Inagaki F."/>
            <person name="Takami H."/>
        </authorList>
    </citation>
    <scope>NUCLEOTIDE SEQUENCE</scope>
    <source>
        <strain evidence="1">Expedition CK06-06</strain>
    </source>
</reference>
<accession>X0TH67</accession>
<protein>
    <submittedName>
        <fullName evidence="1">Uncharacterized protein</fullName>
    </submittedName>
</protein>
<proteinExistence type="predicted"/>
<sequence length="115" mass="13049">HGHQRTHEEELLSFVGGEGHLRLADSEQIPVESDDGIQGSICRLELDVEHAPGKATVMAVIRTSKGQWTRPLSVLTPQREMTWPNRIQTIRDEIAWNEMDTLVRAREAARDRSEP</sequence>
<feature type="non-terminal residue" evidence="1">
    <location>
        <position position="1"/>
    </location>
</feature>
<comment type="caution">
    <text evidence="1">The sequence shown here is derived from an EMBL/GenBank/DDBJ whole genome shotgun (WGS) entry which is preliminary data.</text>
</comment>
<gene>
    <name evidence="1" type="ORF">S01H1_24942</name>
</gene>